<keyword evidence="2 5" id="KW-0732">Signal</keyword>
<dbReference type="SMART" id="SM00369">
    <property type="entry name" value="LRR_TYP"/>
    <property type="match status" value="8"/>
</dbReference>
<accession>A0A8C9VYS0</accession>
<dbReference type="PROSITE" id="PS51450">
    <property type="entry name" value="LRR"/>
    <property type="match status" value="4"/>
</dbReference>
<dbReference type="GO" id="GO:0005886">
    <property type="term" value="C:plasma membrane"/>
    <property type="evidence" value="ECO:0007669"/>
    <property type="project" value="TreeGrafter"/>
</dbReference>
<name>A0A8C9VYS0_SCLFO</name>
<evidence type="ECO:0000256" key="3">
    <source>
        <dbReference type="ARBA" id="ARBA00022737"/>
    </source>
</evidence>
<dbReference type="Proteomes" id="UP000694397">
    <property type="component" value="Chromosome 21"/>
</dbReference>
<dbReference type="InterPro" id="IPR032675">
    <property type="entry name" value="LRR_dom_sf"/>
</dbReference>
<keyword evidence="4" id="KW-0812">Transmembrane</keyword>
<evidence type="ECO:0000256" key="1">
    <source>
        <dbReference type="ARBA" id="ARBA00022614"/>
    </source>
</evidence>
<feature type="transmembrane region" description="Helical" evidence="4">
    <location>
        <begin position="307"/>
        <end position="327"/>
    </location>
</feature>
<sequence>MNYVCTLFFLSLLIISTVLTEKGHNCTEDVRFINCSGKGLITLVGGVPPTVEHLDLSKNSVTEIHAGSFRSMWSLKVLLLNDNNISALADGTFCSLESLQRLDLSHNRISILSAGFSLGLGSLKELLLGQNRLTGLESGSFLYLDGLRRLDLSANAIRTIHVRAFGGMTALRRLHLQDNRLEFLGGGIFSTLRSLEVLDLRGNLIDATEGGVFTPLASLATLDLAHNRLSSIRFRTLLSIPSYSTHILLGGNRWHCDCDLQRVFRKLRSVQRLFLDDYATLSCAEPPELQGYRLEEVDSQLCVAETVTVLIITVTVVITVVAAIVMAEKNKLRSAHRFWSEGNYGLEGYC</sequence>
<evidence type="ECO:0000256" key="2">
    <source>
        <dbReference type="ARBA" id="ARBA00022729"/>
    </source>
</evidence>
<protein>
    <recommendedName>
        <fullName evidence="8">LRRCT domain-containing protein</fullName>
    </recommendedName>
</protein>
<dbReference type="FunFam" id="3.80.10.10:FF:001360">
    <property type="entry name" value="Uncharacterized protein"/>
    <property type="match status" value="1"/>
</dbReference>
<keyword evidence="1" id="KW-0433">Leucine-rich repeat</keyword>
<evidence type="ECO:0000256" key="4">
    <source>
        <dbReference type="SAM" id="Phobius"/>
    </source>
</evidence>
<feature type="chain" id="PRO_5034829070" description="LRRCT domain-containing protein" evidence="5">
    <location>
        <begin position="21"/>
        <end position="350"/>
    </location>
</feature>
<dbReference type="SUPFAM" id="SSF52058">
    <property type="entry name" value="L domain-like"/>
    <property type="match status" value="1"/>
</dbReference>
<dbReference type="GeneTree" id="ENSGT00940000155311"/>
<dbReference type="PANTHER" id="PTHR24369">
    <property type="entry name" value="ANTIGEN BSP, PUTATIVE-RELATED"/>
    <property type="match status" value="1"/>
</dbReference>
<evidence type="ECO:0008006" key="8">
    <source>
        <dbReference type="Google" id="ProtNLM"/>
    </source>
</evidence>
<organism evidence="6 7">
    <name type="scientific">Scleropages formosus</name>
    <name type="common">Asian bonytongue</name>
    <name type="synonym">Osteoglossum formosum</name>
    <dbReference type="NCBI Taxonomy" id="113540"/>
    <lineage>
        <taxon>Eukaryota</taxon>
        <taxon>Metazoa</taxon>
        <taxon>Chordata</taxon>
        <taxon>Craniata</taxon>
        <taxon>Vertebrata</taxon>
        <taxon>Euteleostomi</taxon>
        <taxon>Actinopterygii</taxon>
        <taxon>Neopterygii</taxon>
        <taxon>Teleostei</taxon>
        <taxon>Osteoglossocephala</taxon>
        <taxon>Osteoglossomorpha</taxon>
        <taxon>Osteoglossiformes</taxon>
        <taxon>Osteoglossidae</taxon>
        <taxon>Scleropages</taxon>
    </lineage>
</organism>
<evidence type="ECO:0000313" key="7">
    <source>
        <dbReference type="Proteomes" id="UP000694397"/>
    </source>
</evidence>
<dbReference type="Gene3D" id="3.80.10.10">
    <property type="entry name" value="Ribonuclease Inhibitor"/>
    <property type="match status" value="2"/>
</dbReference>
<dbReference type="InterPro" id="IPR001611">
    <property type="entry name" value="Leu-rich_rpt"/>
</dbReference>
<dbReference type="PRINTS" id="PR00019">
    <property type="entry name" value="LEURICHRPT"/>
</dbReference>
<dbReference type="PANTHER" id="PTHR24369:SF210">
    <property type="entry name" value="CHAOPTIN-RELATED"/>
    <property type="match status" value="1"/>
</dbReference>
<reference evidence="6" key="2">
    <citation type="submission" date="2025-08" db="UniProtKB">
        <authorList>
            <consortium name="Ensembl"/>
        </authorList>
    </citation>
    <scope>IDENTIFICATION</scope>
</reference>
<evidence type="ECO:0000313" key="6">
    <source>
        <dbReference type="Ensembl" id="ENSSFOP00015067613.1"/>
    </source>
</evidence>
<feature type="signal peptide" evidence="5">
    <location>
        <begin position="1"/>
        <end position="20"/>
    </location>
</feature>
<keyword evidence="3" id="KW-0677">Repeat</keyword>
<reference evidence="6" key="3">
    <citation type="submission" date="2025-09" db="UniProtKB">
        <authorList>
            <consortium name="Ensembl"/>
        </authorList>
    </citation>
    <scope>IDENTIFICATION</scope>
</reference>
<keyword evidence="7" id="KW-1185">Reference proteome</keyword>
<dbReference type="AlphaFoldDB" id="A0A8C9VYS0"/>
<reference evidence="6 7" key="1">
    <citation type="submission" date="2019-04" db="EMBL/GenBank/DDBJ databases">
        <authorList>
            <consortium name="Wellcome Sanger Institute Data Sharing"/>
        </authorList>
    </citation>
    <scope>NUCLEOTIDE SEQUENCE [LARGE SCALE GENOMIC DNA]</scope>
</reference>
<dbReference type="OrthoDB" id="1600340at2759"/>
<dbReference type="InterPro" id="IPR003591">
    <property type="entry name" value="Leu-rich_rpt_typical-subtyp"/>
</dbReference>
<dbReference type="InterPro" id="IPR050541">
    <property type="entry name" value="LRR_TM_domain-containing"/>
</dbReference>
<evidence type="ECO:0000256" key="5">
    <source>
        <dbReference type="SAM" id="SignalP"/>
    </source>
</evidence>
<dbReference type="Ensembl" id="ENSSFOT00015061409.1">
    <property type="protein sequence ID" value="ENSSFOP00015067613.1"/>
    <property type="gene ID" value="ENSSFOG00015029802.1"/>
</dbReference>
<keyword evidence="4" id="KW-1133">Transmembrane helix</keyword>
<proteinExistence type="predicted"/>
<keyword evidence="4" id="KW-0472">Membrane</keyword>
<dbReference type="Pfam" id="PF13855">
    <property type="entry name" value="LRR_8"/>
    <property type="match status" value="2"/>
</dbReference>